<reference evidence="3 4" key="1">
    <citation type="journal article" date="2017" name="Gigascience">
        <title>Draft genome of the honey bee ectoparasitic mite, Tropilaelaps mercedesae, is shaped by the parasitic life history.</title>
        <authorList>
            <person name="Dong X."/>
            <person name="Armstrong S.D."/>
            <person name="Xia D."/>
            <person name="Makepeace B.L."/>
            <person name="Darby A.C."/>
            <person name="Kadowaki T."/>
        </authorList>
    </citation>
    <scope>NUCLEOTIDE SEQUENCE [LARGE SCALE GENOMIC DNA]</scope>
    <source>
        <strain evidence="3">Wuxi-XJTLU</strain>
    </source>
</reference>
<dbReference type="OrthoDB" id="6515966at2759"/>
<evidence type="ECO:0000313" key="3">
    <source>
        <dbReference type="EMBL" id="OQR76647.1"/>
    </source>
</evidence>
<feature type="region of interest" description="Disordered" evidence="1">
    <location>
        <begin position="249"/>
        <end position="291"/>
    </location>
</feature>
<sequence length="348" mass="37737">MQCSGAIFFFQASLLIAAISCSPIFVRWDEFAVCLRRRLKHNFSPNSICATRKMAQNFRRSIRCPSCELFFHCQANYEAVFHCSQATEAMQTTEVFSDCREFAQFGGPVSGVSVRQEANLFGRRGGDCVSKYLTKTKNLNLATVLGLSSGRRCQWNPLEGVCGSTAGEPLLSNFGQKPPQKAPGILEALHALNVIKDKLPAFNSNGSFASHTDSNSVVLEPAHSNKPNTTPSFVPISVDDFGKPYIPLSLSHQDSAHSDKEPLSSTPAINPVDTSRLSDATSGYGADAPSETDPWLSSIASAFGSFFGKPPILLGHPAQPSNVRIEGATALHQRPKATPTPLQMHHQK</sequence>
<feature type="compositionally biased region" description="Polar residues" evidence="1">
    <location>
        <begin position="263"/>
        <end position="281"/>
    </location>
</feature>
<dbReference type="Proteomes" id="UP000192247">
    <property type="component" value="Unassembled WGS sequence"/>
</dbReference>
<dbReference type="Gene3D" id="1.10.132.110">
    <property type="entry name" value="Serum amyloid A protein"/>
    <property type="match status" value="1"/>
</dbReference>
<accession>A0A1V9XT26</accession>
<protein>
    <submittedName>
        <fullName evidence="3">Serum amyloid A protein-like</fullName>
    </submittedName>
</protein>
<comment type="caution">
    <text evidence="3">The sequence shown here is derived from an EMBL/GenBank/DDBJ whole genome shotgun (WGS) entry which is preliminary data.</text>
</comment>
<organism evidence="3 4">
    <name type="scientific">Tropilaelaps mercedesae</name>
    <dbReference type="NCBI Taxonomy" id="418985"/>
    <lineage>
        <taxon>Eukaryota</taxon>
        <taxon>Metazoa</taxon>
        <taxon>Ecdysozoa</taxon>
        <taxon>Arthropoda</taxon>
        <taxon>Chelicerata</taxon>
        <taxon>Arachnida</taxon>
        <taxon>Acari</taxon>
        <taxon>Parasitiformes</taxon>
        <taxon>Mesostigmata</taxon>
        <taxon>Gamasina</taxon>
        <taxon>Dermanyssoidea</taxon>
        <taxon>Laelapidae</taxon>
        <taxon>Tropilaelaps</taxon>
    </lineage>
</organism>
<dbReference type="EMBL" id="MNPL01004578">
    <property type="protein sequence ID" value="OQR76647.1"/>
    <property type="molecule type" value="Genomic_DNA"/>
</dbReference>
<feature type="signal peptide" evidence="2">
    <location>
        <begin position="1"/>
        <end position="21"/>
    </location>
</feature>
<gene>
    <name evidence="3" type="ORF">BIW11_00557</name>
</gene>
<dbReference type="AlphaFoldDB" id="A0A1V9XT26"/>
<name>A0A1V9XT26_9ACAR</name>
<evidence type="ECO:0000313" key="4">
    <source>
        <dbReference type="Proteomes" id="UP000192247"/>
    </source>
</evidence>
<proteinExistence type="predicted"/>
<evidence type="ECO:0000256" key="2">
    <source>
        <dbReference type="SAM" id="SignalP"/>
    </source>
</evidence>
<evidence type="ECO:0000256" key="1">
    <source>
        <dbReference type="SAM" id="MobiDB-lite"/>
    </source>
</evidence>
<dbReference type="InParanoid" id="A0A1V9XT26"/>
<feature type="chain" id="PRO_5012754474" evidence="2">
    <location>
        <begin position="22"/>
        <end position="348"/>
    </location>
</feature>
<keyword evidence="4" id="KW-1185">Reference proteome</keyword>
<keyword evidence="2" id="KW-0732">Signal</keyword>